<dbReference type="Proteomes" id="UP000267223">
    <property type="component" value="Unassembled WGS sequence"/>
</dbReference>
<dbReference type="EMBL" id="RJJR01000001">
    <property type="protein sequence ID" value="RNI40275.1"/>
    <property type="molecule type" value="Genomic_DNA"/>
</dbReference>
<dbReference type="OrthoDB" id="893570at2"/>
<reference evidence="2 3" key="1">
    <citation type="submission" date="2018-11" db="EMBL/GenBank/DDBJ databases">
        <title>Draft genome sequence of Ferruginibacter sp. BO-59.</title>
        <authorList>
            <person name="Im W.T."/>
        </authorList>
    </citation>
    <scope>NUCLEOTIDE SEQUENCE [LARGE SCALE GENOMIC DNA]</scope>
    <source>
        <strain evidence="2 3">BO-59</strain>
    </source>
</reference>
<evidence type="ECO:0000313" key="2">
    <source>
        <dbReference type="EMBL" id="RNI40275.1"/>
    </source>
</evidence>
<dbReference type="AlphaFoldDB" id="A0A3M9NS33"/>
<dbReference type="SUPFAM" id="SSF109854">
    <property type="entry name" value="DinB/YfiT-like putative metalloenzymes"/>
    <property type="match status" value="1"/>
</dbReference>
<evidence type="ECO:0000256" key="1">
    <source>
        <dbReference type="SAM" id="Coils"/>
    </source>
</evidence>
<keyword evidence="3" id="KW-1185">Reference proteome</keyword>
<organism evidence="2 3">
    <name type="scientific">Hanamia caeni</name>
    <dbReference type="NCBI Taxonomy" id="2294116"/>
    <lineage>
        <taxon>Bacteria</taxon>
        <taxon>Pseudomonadati</taxon>
        <taxon>Bacteroidota</taxon>
        <taxon>Chitinophagia</taxon>
        <taxon>Chitinophagales</taxon>
        <taxon>Chitinophagaceae</taxon>
        <taxon>Hanamia</taxon>
    </lineage>
</organism>
<dbReference type="Pfam" id="PF07609">
    <property type="entry name" value="DUF1572"/>
    <property type="match status" value="1"/>
</dbReference>
<evidence type="ECO:0000313" key="3">
    <source>
        <dbReference type="Proteomes" id="UP000267223"/>
    </source>
</evidence>
<dbReference type="InterPro" id="IPR011466">
    <property type="entry name" value="DUF1572"/>
</dbReference>
<accession>A0A3M9NS33</accession>
<dbReference type="RefSeq" id="WP_123119166.1">
    <property type="nucleotide sequence ID" value="NZ_RJJR01000001.1"/>
</dbReference>
<name>A0A3M9NS33_9BACT</name>
<dbReference type="InterPro" id="IPR034660">
    <property type="entry name" value="DinB/YfiT-like"/>
</dbReference>
<keyword evidence="1" id="KW-0175">Coiled coil</keyword>
<protein>
    <submittedName>
        <fullName evidence="2">DUF1572 domain-containing protein</fullName>
    </submittedName>
</protein>
<gene>
    <name evidence="2" type="ORF">EFY79_02960</name>
</gene>
<dbReference type="Gene3D" id="1.20.120.450">
    <property type="entry name" value="dinb family like domain"/>
    <property type="match status" value="1"/>
</dbReference>
<comment type="caution">
    <text evidence="2">The sequence shown here is derived from an EMBL/GenBank/DDBJ whole genome shotgun (WGS) entry which is preliminary data.</text>
</comment>
<proteinExistence type="predicted"/>
<feature type="coiled-coil region" evidence="1">
    <location>
        <begin position="4"/>
        <end position="31"/>
    </location>
</feature>
<sequence>MNLATFFERGLDKLKEEINLFNNEEDIWKIKEGIYNSAGNLTMHLLGNLNHFIGKTLGNTDYVRKRDEEFSVKNIPREKLISDINSLKEVIKNTLPHSSEEDLQKEFPVKIQEQTFTTQNMLIYLLAHFNYHLGQVNYLRRML</sequence>